<dbReference type="EMBL" id="JAHXZJ010001119">
    <property type="protein sequence ID" value="KAH0554866.1"/>
    <property type="molecule type" value="Genomic_DNA"/>
</dbReference>
<name>A0AAV7I8I7_COTGL</name>
<dbReference type="EMBL" id="JAHXZJ010001119">
    <property type="protein sequence ID" value="KAH0554869.1"/>
    <property type="molecule type" value="Genomic_DNA"/>
</dbReference>
<dbReference type="InterPro" id="IPR005055">
    <property type="entry name" value="A10/PebIII"/>
</dbReference>
<dbReference type="Pfam" id="PF03392">
    <property type="entry name" value="OS-D"/>
    <property type="match status" value="2"/>
</dbReference>
<protein>
    <submittedName>
        <fullName evidence="1">Uncharacterized protein</fullName>
    </submittedName>
</protein>
<dbReference type="InterPro" id="IPR036682">
    <property type="entry name" value="OS_D_A10/PebIII_sf"/>
</dbReference>
<dbReference type="PANTHER" id="PTHR11257:SF13">
    <property type="entry name" value="GEO07322P1"/>
    <property type="match status" value="1"/>
</dbReference>
<dbReference type="AlphaFoldDB" id="A0AAV7I8I7"/>
<dbReference type="Proteomes" id="UP000826195">
    <property type="component" value="Unassembled WGS sequence"/>
</dbReference>
<accession>A0AAV7I8I7</accession>
<sequence>MVKSPNAEDIKKKDAYPIIKFEKIDFSLLLNTTRYSEFLYMCLIDKIPCTPEMKYFKKLLPQMIEDNCNKCRNSLKNALDTFMETMRRNRPEYYEALTDKYDPEANYFKRNNHYDKIYEGVVDVTLLLENDQVFSDELLCLLNKGPCSIEGKVLHQVLNDALLDNCMKCSRRQKEAIHANLTYLFKHYNLSQYIDVNDKDSFDKIEIISKEFLNETKVTYSVD</sequence>
<keyword evidence="3" id="KW-1185">Reference proteome</keyword>
<evidence type="ECO:0000313" key="2">
    <source>
        <dbReference type="EMBL" id="KAH0554869.1"/>
    </source>
</evidence>
<comment type="caution">
    <text evidence="1">The sequence shown here is derived from an EMBL/GenBank/DDBJ whole genome shotgun (WGS) entry which is preliminary data.</text>
</comment>
<evidence type="ECO:0000313" key="1">
    <source>
        <dbReference type="EMBL" id="KAH0554866.1"/>
    </source>
</evidence>
<dbReference type="SUPFAM" id="SSF100910">
    <property type="entry name" value="Chemosensory protein Csp2"/>
    <property type="match status" value="2"/>
</dbReference>
<organism evidence="1 3">
    <name type="scientific">Cotesia glomerata</name>
    <name type="common">Lepidopteran parasitic wasp</name>
    <name type="synonym">Apanteles glomeratus</name>
    <dbReference type="NCBI Taxonomy" id="32391"/>
    <lineage>
        <taxon>Eukaryota</taxon>
        <taxon>Metazoa</taxon>
        <taxon>Ecdysozoa</taxon>
        <taxon>Arthropoda</taxon>
        <taxon>Hexapoda</taxon>
        <taxon>Insecta</taxon>
        <taxon>Pterygota</taxon>
        <taxon>Neoptera</taxon>
        <taxon>Endopterygota</taxon>
        <taxon>Hymenoptera</taxon>
        <taxon>Apocrita</taxon>
        <taxon>Ichneumonoidea</taxon>
        <taxon>Braconidae</taxon>
        <taxon>Microgastrinae</taxon>
        <taxon>Cotesia</taxon>
    </lineage>
</organism>
<dbReference type="PANTHER" id="PTHR11257">
    <property type="entry name" value="CHEMOSENSORY PROTEIN-RELATED"/>
    <property type="match status" value="1"/>
</dbReference>
<reference evidence="1 3" key="1">
    <citation type="journal article" date="2021" name="J. Hered.">
        <title>A chromosome-level genome assembly of the parasitoid wasp, Cotesia glomerata (Hymenoptera: Braconidae).</title>
        <authorList>
            <person name="Pinto B.J."/>
            <person name="Weis J.J."/>
            <person name="Gamble T."/>
            <person name="Ode P.J."/>
            <person name="Paul R."/>
            <person name="Zaspel J.M."/>
        </authorList>
    </citation>
    <scope>NUCLEOTIDE SEQUENCE [LARGE SCALE GENOMIC DNA]</scope>
    <source>
        <strain evidence="1">CgM1</strain>
    </source>
</reference>
<evidence type="ECO:0000313" key="3">
    <source>
        <dbReference type="Proteomes" id="UP000826195"/>
    </source>
</evidence>
<dbReference type="Gene3D" id="1.10.2080.10">
    <property type="entry name" value="Insect odorant-binding protein A10/Ejaculatory bulb-specific protein 3"/>
    <property type="match status" value="2"/>
</dbReference>
<gene>
    <name evidence="1" type="ORF">KQX54_013464</name>
    <name evidence="2" type="ORF">KQX54_013484</name>
</gene>
<proteinExistence type="predicted"/>